<evidence type="ECO:0000313" key="3">
    <source>
        <dbReference type="Proteomes" id="UP000309400"/>
    </source>
</evidence>
<dbReference type="Pfam" id="PF13676">
    <property type="entry name" value="TIR_2"/>
    <property type="match status" value="1"/>
</dbReference>
<evidence type="ECO:0000259" key="1">
    <source>
        <dbReference type="PROSITE" id="PS50104"/>
    </source>
</evidence>
<dbReference type="InterPro" id="IPR000157">
    <property type="entry name" value="TIR_dom"/>
</dbReference>
<protein>
    <submittedName>
        <fullName evidence="2">Toll/interleukin-1 receptor domain-containing protein</fullName>
    </submittedName>
</protein>
<reference evidence="2 3" key="1">
    <citation type="submission" date="2019-06" db="EMBL/GenBank/DDBJ databases">
        <title>Biocontrol Bacillus strains from Vietnam.</title>
        <authorList>
            <person name="Borriss R."/>
            <person name="Lasch P."/>
            <person name="Thanh Tam L.T."/>
        </authorList>
    </citation>
    <scope>NUCLEOTIDE SEQUENCE [LARGE SCALE GENOMIC DNA]</scope>
    <source>
        <strain evidence="2 3">A8</strain>
    </source>
</reference>
<dbReference type="SUPFAM" id="SSF52200">
    <property type="entry name" value="Toll/Interleukin receptor TIR domain"/>
    <property type="match status" value="1"/>
</dbReference>
<dbReference type="EMBL" id="VDDR01000020">
    <property type="protein sequence ID" value="TNB92589.1"/>
    <property type="molecule type" value="Genomic_DNA"/>
</dbReference>
<dbReference type="Gene3D" id="3.40.50.10140">
    <property type="entry name" value="Toll/interleukin-1 receptor homology (TIR) domain"/>
    <property type="match status" value="1"/>
</dbReference>
<keyword evidence="2" id="KW-0675">Receptor</keyword>
<organism evidence="2 3">
    <name type="scientific">Bacillus cereus</name>
    <dbReference type="NCBI Taxonomy" id="1396"/>
    <lineage>
        <taxon>Bacteria</taxon>
        <taxon>Bacillati</taxon>
        <taxon>Bacillota</taxon>
        <taxon>Bacilli</taxon>
        <taxon>Bacillales</taxon>
        <taxon>Bacillaceae</taxon>
        <taxon>Bacillus</taxon>
        <taxon>Bacillus cereus group</taxon>
    </lineage>
</organism>
<dbReference type="InterPro" id="IPR035897">
    <property type="entry name" value="Toll_tir_struct_dom_sf"/>
</dbReference>
<feature type="domain" description="TIR" evidence="1">
    <location>
        <begin position="9"/>
        <end position="142"/>
    </location>
</feature>
<evidence type="ECO:0000313" key="2">
    <source>
        <dbReference type="EMBL" id="TNB92589.1"/>
    </source>
</evidence>
<dbReference type="RefSeq" id="WP_139020165.1">
    <property type="nucleotide sequence ID" value="NZ_VDDR01000020.1"/>
</dbReference>
<comment type="caution">
    <text evidence="2">The sequence shown here is derived from an EMBL/GenBank/DDBJ whole genome shotgun (WGS) entry which is preliminary data.</text>
</comment>
<proteinExistence type="predicted"/>
<sequence>MNQQSESTKIYDFFISYNSKDKGVAEWISYILEENDYKVFIQAWDFAAGNNFGIEMQKGASKSKHTLALLSNNYIESSFTQPEWVSAFVEDPTGEQRKLIPVRISEVKLEGLLPGIIYIDLVGKNDENQAINEILSGVQMGRKKPLSRPAFPGFPSPSNTNASLPQGEWYSEWVTMRLNEIERGNALPKISDGSKLIVHLIPIEAVTTSKRYNINDLAQRNNLEPFLAPGWNHSINKHGFYTYAGPYFEGEKNPYGYVQFFKNGIIESADTEFLNKRYEKYIPGVALERDILSLINTKYKMALNKLGVKLPFAISITLIDVEDYFISMNPKYSRGKIGDRILKLPSVVVNSWNEDIGKALRPSFDYLWNNCGVAESPNYDAEGNWQAYRDPFGR</sequence>
<accession>A0ABD7R9F5</accession>
<name>A0ABD7R9F5_BACCE</name>
<dbReference type="Proteomes" id="UP000309400">
    <property type="component" value="Unassembled WGS sequence"/>
</dbReference>
<gene>
    <name evidence="2" type="ORF">FHG65_26590</name>
</gene>
<dbReference type="PROSITE" id="PS50104">
    <property type="entry name" value="TIR"/>
    <property type="match status" value="1"/>
</dbReference>
<dbReference type="SMART" id="SM00255">
    <property type="entry name" value="TIR"/>
    <property type="match status" value="1"/>
</dbReference>
<dbReference type="AlphaFoldDB" id="A0ABD7R9F5"/>